<dbReference type="InterPro" id="IPR036641">
    <property type="entry name" value="HPT_dom_sf"/>
</dbReference>
<dbReference type="RefSeq" id="WP_379728090.1">
    <property type="nucleotide sequence ID" value="NZ_JBHRYJ010000003.1"/>
</dbReference>
<organism evidence="2 3">
    <name type="scientific">Ferrovibrio xuzhouensis</name>
    <dbReference type="NCBI Taxonomy" id="1576914"/>
    <lineage>
        <taxon>Bacteria</taxon>
        <taxon>Pseudomonadati</taxon>
        <taxon>Pseudomonadota</taxon>
        <taxon>Alphaproteobacteria</taxon>
        <taxon>Rhodospirillales</taxon>
        <taxon>Rhodospirillaceae</taxon>
        <taxon>Ferrovibrio</taxon>
    </lineage>
</organism>
<dbReference type="EMBL" id="JBHRYJ010000003">
    <property type="protein sequence ID" value="MFC3676860.1"/>
    <property type="molecule type" value="Genomic_DNA"/>
</dbReference>
<protein>
    <submittedName>
        <fullName evidence="2">Uncharacterized protein</fullName>
    </submittedName>
</protein>
<feature type="compositionally biased region" description="Low complexity" evidence="1">
    <location>
        <begin position="166"/>
        <end position="176"/>
    </location>
</feature>
<evidence type="ECO:0000313" key="2">
    <source>
        <dbReference type="EMBL" id="MFC3676860.1"/>
    </source>
</evidence>
<name>A0ABV7VH93_9PROT</name>
<dbReference type="SUPFAM" id="SSF47226">
    <property type="entry name" value="Histidine-containing phosphotransfer domain, HPT domain"/>
    <property type="match status" value="1"/>
</dbReference>
<comment type="caution">
    <text evidence="2">The sequence shown here is derived from an EMBL/GenBank/DDBJ whole genome shotgun (WGS) entry which is preliminary data.</text>
</comment>
<accession>A0ABV7VH93</accession>
<gene>
    <name evidence="2" type="ORF">ACFOOQ_14980</name>
</gene>
<dbReference type="Proteomes" id="UP001595711">
    <property type="component" value="Unassembled WGS sequence"/>
</dbReference>
<evidence type="ECO:0000256" key="1">
    <source>
        <dbReference type="SAM" id="MobiDB-lite"/>
    </source>
</evidence>
<feature type="region of interest" description="Disordered" evidence="1">
    <location>
        <begin position="162"/>
        <end position="182"/>
    </location>
</feature>
<sequence>MTDTPGQQDTVKIIAVKSRMALLAGNGGGKSAAAMIAAADRFIQAEQSRFLAWVVNDLAALEALLGRLHDGTGEDAATAEAAYRKASEIRDLGGTFGYRRITDIADSLCELLYRLREAGLYNRAAIAMHEAALRLVCTAAQPSDAAGEELLAGLRRIVDKYPRPQPAGGATAAPAQSLSGAQ</sequence>
<reference evidence="3" key="1">
    <citation type="journal article" date="2019" name="Int. J. Syst. Evol. Microbiol.">
        <title>The Global Catalogue of Microorganisms (GCM) 10K type strain sequencing project: providing services to taxonomists for standard genome sequencing and annotation.</title>
        <authorList>
            <consortium name="The Broad Institute Genomics Platform"/>
            <consortium name="The Broad Institute Genome Sequencing Center for Infectious Disease"/>
            <person name="Wu L."/>
            <person name="Ma J."/>
        </authorList>
    </citation>
    <scope>NUCLEOTIDE SEQUENCE [LARGE SCALE GENOMIC DNA]</scope>
    <source>
        <strain evidence="3">KCTC 42182</strain>
    </source>
</reference>
<proteinExistence type="predicted"/>
<keyword evidence="3" id="KW-1185">Reference proteome</keyword>
<evidence type="ECO:0000313" key="3">
    <source>
        <dbReference type="Proteomes" id="UP001595711"/>
    </source>
</evidence>